<dbReference type="InterPro" id="IPR036186">
    <property type="entry name" value="Serpin_sf"/>
</dbReference>
<organism evidence="3 4">
    <name type="scientific">Labilithrix luteola</name>
    <dbReference type="NCBI Taxonomy" id="1391654"/>
    <lineage>
        <taxon>Bacteria</taxon>
        <taxon>Pseudomonadati</taxon>
        <taxon>Myxococcota</taxon>
        <taxon>Polyangia</taxon>
        <taxon>Polyangiales</taxon>
        <taxon>Labilitrichaceae</taxon>
        <taxon>Labilithrix</taxon>
    </lineage>
</organism>
<evidence type="ECO:0000313" key="3">
    <source>
        <dbReference type="EMBL" id="AKV04690.1"/>
    </source>
</evidence>
<dbReference type="InterPro" id="IPR023796">
    <property type="entry name" value="Serpin_dom"/>
</dbReference>
<comment type="similarity">
    <text evidence="1">Belongs to the serpin family.</text>
</comment>
<dbReference type="InterPro" id="IPR042185">
    <property type="entry name" value="Serpin_sf_2"/>
</dbReference>
<feature type="domain" description="Serpin" evidence="2">
    <location>
        <begin position="125"/>
        <end position="492"/>
    </location>
</feature>
<evidence type="ECO:0000313" key="4">
    <source>
        <dbReference type="Proteomes" id="UP000064967"/>
    </source>
</evidence>
<sequence length="494" mass="52366">MAQPGTPDFQTGRRAIASDSGDDRALALVRASFAHARAHAELQARTLQRGHERGPPAMKFYSLAFVLASIAAPILAASTLGCSSSESTSEDGVGVVRSSLARNTSPVISDADLATFQHDRASFAVDLYQAVRKTTEHSTGDIFLSPHSVSTALAMTYAGATGQTQAEMKQALHFTLSDASIHAAFDQLDLALSSRGKGASGQDGQPFRLNLANALFGHKGGQFQAPFLDTLAVNYGAGLNVVDFAASEDARSRINGWVENKTEDRIKDLIPQGVLDGSTRFVLVNAVYFNAAWAAKFNAAGTSPSTFTKLDGSTTSVEMMHGTTSRRYLAGDGFEAVEMPYDGNELSMLVIAPTKGAFASFESAMSGAKVLEIFDGLAFKSVNLAFPKLKLDANFTLNEPLKALGMKSAFESGGLSAIEEGEDLSIKAVLHKTFLAIDENGTEAAAATAVIGEKASADIDEPVAVNIDRPFITAIIDRQTKTLVFLGRILEPKN</sequence>
<keyword evidence="4" id="KW-1185">Reference proteome</keyword>
<dbReference type="SMART" id="SM00093">
    <property type="entry name" value="SERPIN"/>
    <property type="match status" value="1"/>
</dbReference>
<dbReference type="Pfam" id="PF00079">
    <property type="entry name" value="Serpin"/>
    <property type="match status" value="1"/>
</dbReference>
<dbReference type="GO" id="GO:0005615">
    <property type="term" value="C:extracellular space"/>
    <property type="evidence" value="ECO:0007669"/>
    <property type="project" value="InterPro"/>
</dbReference>
<dbReference type="Gene3D" id="2.30.39.10">
    <property type="entry name" value="Alpha-1-antitrypsin, domain 1"/>
    <property type="match status" value="1"/>
</dbReference>
<dbReference type="EMBL" id="CP012333">
    <property type="protein sequence ID" value="AKV04690.1"/>
    <property type="molecule type" value="Genomic_DNA"/>
</dbReference>
<dbReference type="InterPro" id="IPR000215">
    <property type="entry name" value="Serpin_fam"/>
</dbReference>
<evidence type="ECO:0000256" key="1">
    <source>
        <dbReference type="RuleBase" id="RU000411"/>
    </source>
</evidence>
<dbReference type="AlphaFoldDB" id="A0A0K1QGX6"/>
<evidence type="ECO:0000259" key="2">
    <source>
        <dbReference type="SMART" id="SM00093"/>
    </source>
</evidence>
<gene>
    <name evidence="3" type="ORF">AKJ09_11353</name>
</gene>
<dbReference type="PANTHER" id="PTHR11461:SF211">
    <property type="entry name" value="GH10112P-RELATED"/>
    <property type="match status" value="1"/>
</dbReference>
<accession>A0A0K1QGX6</accession>
<dbReference type="InterPro" id="IPR042178">
    <property type="entry name" value="Serpin_sf_1"/>
</dbReference>
<name>A0A0K1QGX6_9BACT</name>
<dbReference type="CDD" id="cd19590">
    <property type="entry name" value="serpin_thermopin-like"/>
    <property type="match status" value="1"/>
</dbReference>
<dbReference type="GO" id="GO:0004867">
    <property type="term" value="F:serine-type endopeptidase inhibitor activity"/>
    <property type="evidence" value="ECO:0007669"/>
    <property type="project" value="InterPro"/>
</dbReference>
<dbReference type="SUPFAM" id="SSF56574">
    <property type="entry name" value="Serpins"/>
    <property type="match status" value="1"/>
</dbReference>
<dbReference type="Gene3D" id="3.30.497.10">
    <property type="entry name" value="Antithrombin, subunit I, domain 2"/>
    <property type="match status" value="1"/>
</dbReference>
<dbReference type="KEGG" id="llu:AKJ09_11353"/>
<dbReference type="PANTHER" id="PTHR11461">
    <property type="entry name" value="SERINE PROTEASE INHIBITOR, SERPIN"/>
    <property type="match status" value="1"/>
</dbReference>
<proteinExistence type="inferred from homology"/>
<protein>
    <submittedName>
        <fullName evidence="3">Serine protease inhibitor (Serpin family)</fullName>
    </submittedName>
</protein>
<dbReference type="Proteomes" id="UP000064967">
    <property type="component" value="Chromosome"/>
</dbReference>
<dbReference type="STRING" id="1391654.AKJ09_11353"/>
<reference evidence="3 4" key="1">
    <citation type="submission" date="2015-08" db="EMBL/GenBank/DDBJ databases">
        <authorList>
            <person name="Babu N.S."/>
            <person name="Beckwith C.J."/>
            <person name="Beseler K.G."/>
            <person name="Brison A."/>
            <person name="Carone J.V."/>
            <person name="Caskin T.P."/>
            <person name="Diamond M."/>
            <person name="Durham M.E."/>
            <person name="Foxe J.M."/>
            <person name="Go M."/>
            <person name="Henderson B.A."/>
            <person name="Jones I.B."/>
            <person name="McGettigan J.A."/>
            <person name="Micheletti S.J."/>
            <person name="Nasrallah M.E."/>
            <person name="Ortiz D."/>
            <person name="Piller C.R."/>
            <person name="Privatt S.R."/>
            <person name="Schneider S.L."/>
            <person name="Sharp S."/>
            <person name="Smith T.C."/>
            <person name="Stanton J.D."/>
            <person name="Ullery H.E."/>
            <person name="Wilson R.J."/>
            <person name="Serrano M.G."/>
            <person name="Buck G."/>
            <person name="Lee V."/>
            <person name="Wang Y."/>
            <person name="Carvalho R."/>
            <person name="Voegtly L."/>
            <person name="Shi R."/>
            <person name="Duckworth R."/>
            <person name="Johnson A."/>
            <person name="Loviza R."/>
            <person name="Walstead R."/>
            <person name="Shah Z."/>
            <person name="Kiflezghi M."/>
            <person name="Wade K."/>
            <person name="Ball S.L."/>
            <person name="Bradley K.W."/>
            <person name="Asai D.J."/>
            <person name="Bowman C.A."/>
            <person name="Russell D.A."/>
            <person name="Pope W.H."/>
            <person name="Jacobs-Sera D."/>
            <person name="Hendrix R.W."/>
            <person name="Hatfull G.F."/>
        </authorList>
    </citation>
    <scope>NUCLEOTIDE SEQUENCE [LARGE SCALE GENOMIC DNA]</scope>
    <source>
        <strain evidence="3 4">DSM 27648</strain>
    </source>
</reference>